<dbReference type="PANTHER" id="PTHR43840">
    <property type="entry name" value="MITOCHONDRIAL METAL TRANSPORTER 1-RELATED"/>
    <property type="match status" value="1"/>
</dbReference>
<dbReference type="SUPFAM" id="SSF161111">
    <property type="entry name" value="Cation efflux protein transmembrane domain-like"/>
    <property type="match status" value="1"/>
</dbReference>
<dbReference type="NCBIfam" id="TIGR01297">
    <property type="entry name" value="CDF"/>
    <property type="match status" value="1"/>
</dbReference>
<dbReference type="GO" id="GO:0015341">
    <property type="term" value="F:zinc efflux antiporter activity"/>
    <property type="evidence" value="ECO:0007669"/>
    <property type="project" value="TreeGrafter"/>
</dbReference>
<dbReference type="Gene3D" id="3.30.70.1350">
    <property type="entry name" value="Cation efflux protein, cytoplasmic domain"/>
    <property type="match status" value="1"/>
</dbReference>
<evidence type="ECO:0000259" key="9">
    <source>
        <dbReference type="Pfam" id="PF16916"/>
    </source>
</evidence>
<reference evidence="11" key="1">
    <citation type="submission" date="2018-05" db="EMBL/GenBank/DDBJ databases">
        <title>Genome Sequencing of selected type strains of the family Eggerthellaceae.</title>
        <authorList>
            <person name="Danylec N."/>
            <person name="Stoll D.A."/>
            <person name="Doetsch A."/>
            <person name="Huch M."/>
        </authorList>
    </citation>
    <scope>NUCLEOTIDE SEQUENCE [LARGE SCALE GENOMIC DNA]</scope>
    <source>
        <strain evidence="11">DSM 16106</strain>
    </source>
</reference>
<comment type="subcellular location">
    <subcellularLocation>
        <location evidence="1">Membrane</location>
        <topology evidence="1">Multi-pass membrane protein</topology>
    </subcellularLocation>
</comment>
<dbReference type="Pfam" id="PF16916">
    <property type="entry name" value="ZT_dimer"/>
    <property type="match status" value="1"/>
</dbReference>
<keyword evidence="6 7" id="KW-0472">Membrane</keyword>
<dbReference type="InterPro" id="IPR027469">
    <property type="entry name" value="Cation_efflux_TMD_sf"/>
</dbReference>
<dbReference type="InterPro" id="IPR036837">
    <property type="entry name" value="Cation_efflux_CTD_sf"/>
</dbReference>
<evidence type="ECO:0000256" key="4">
    <source>
        <dbReference type="ARBA" id="ARBA00022692"/>
    </source>
</evidence>
<dbReference type="GO" id="GO:0006882">
    <property type="term" value="P:intracellular zinc ion homeostasis"/>
    <property type="evidence" value="ECO:0007669"/>
    <property type="project" value="TreeGrafter"/>
</dbReference>
<feature type="domain" description="Cation efflux protein transmembrane" evidence="8">
    <location>
        <begin position="25"/>
        <end position="215"/>
    </location>
</feature>
<keyword evidence="4 7" id="KW-0812">Transmembrane</keyword>
<evidence type="ECO:0000256" key="2">
    <source>
        <dbReference type="ARBA" id="ARBA00008114"/>
    </source>
</evidence>
<dbReference type="InterPro" id="IPR002524">
    <property type="entry name" value="Cation_efflux"/>
</dbReference>
<organism evidence="10 11">
    <name type="scientific">Paraeggerthella hongkongensis</name>
    <dbReference type="NCBI Taxonomy" id="230658"/>
    <lineage>
        <taxon>Bacteria</taxon>
        <taxon>Bacillati</taxon>
        <taxon>Actinomycetota</taxon>
        <taxon>Coriobacteriia</taxon>
        <taxon>Eggerthellales</taxon>
        <taxon>Eggerthellaceae</taxon>
        <taxon>Paraeggerthella</taxon>
    </lineage>
</organism>
<feature type="transmembrane region" description="Helical" evidence="7">
    <location>
        <begin position="21"/>
        <end position="39"/>
    </location>
</feature>
<dbReference type="EMBL" id="QICD01000003">
    <property type="protein sequence ID" value="RNL48177.1"/>
    <property type="molecule type" value="Genomic_DNA"/>
</dbReference>
<dbReference type="GO" id="GO:0015093">
    <property type="term" value="F:ferrous iron transmembrane transporter activity"/>
    <property type="evidence" value="ECO:0007669"/>
    <property type="project" value="TreeGrafter"/>
</dbReference>
<dbReference type="Pfam" id="PF01545">
    <property type="entry name" value="Cation_efflux"/>
    <property type="match status" value="1"/>
</dbReference>
<dbReference type="Gene3D" id="1.20.1510.10">
    <property type="entry name" value="Cation efflux protein transmembrane domain"/>
    <property type="match status" value="1"/>
</dbReference>
<comment type="similarity">
    <text evidence="2">Belongs to the cation diffusion facilitator (CDF) transporter (TC 2.A.4) family.</text>
</comment>
<dbReference type="OrthoDB" id="9806522at2"/>
<evidence type="ECO:0000256" key="1">
    <source>
        <dbReference type="ARBA" id="ARBA00004141"/>
    </source>
</evidence>
<dbReference type="InterPro" id="IPR058533">
    <property type="entry name" value="Cation_efflux_TM"/>
</dbReference>
<dbReference type="GO" id="GO:0005886">
    <property type="term" value="C:plasma membrane"/>
    <property type="evidence" value="ECO:0007669"/>
    <property type="project" value="TreeGrafter"/>
</dbReference>
<keyword evidence="3" id="KW-0813">Transport</keyword>
<feature type="transmembrane region" description="Helical" evidence="7">
    <location>
        <begin position="165"/>
        <end position="185"/>
    </location>
</feature>
<evidence type="ECO:0000259" key="8">
    <source>
        <dbReference type="Pfam" id="PF01545"/>
    </source>
</evidence>
<feature type="transmembrane region" description="Helical" evidence="7">
    <location>
        <begin position="123"/>
        <end position="144"/>
    </location>
</feature>
<feature type="transmembrane region" description="Helical" evidence="7">
    <location>
        <begin position="191"/>
        <end position="208"/>
    </location>
</feature>
<accession>A0A3N0BIY6</accession>
<dbReference type="FunFam" id="1.20.1510.10:FF:000006">
    <property type="entry name" value="Divalent cation efflux transporter"/>
    <property type="match status" value="1"/>
</dbReference>
<feature type="domain" description="Cation efflux protein cytoplasmic" evidence="9">
    <location>
        <begin position="224"/>
        <end position="295"/>
    </location>
</feature>
<keyword evidence="5 7" id="KW-1133">Transmembrane helix</keyword>
<dbReference type="PANTHER" id="PTHR43840:SF15">
    <property type="entry name" value="MITOCHONDRIAL METAL TRANSPORTER 1-RELATED"/>
    <property type="match status" value="1"/>
</dbReference>
<evidence type="ECO:0000256" key="7">
    <source>
        <dbReference type="SAM" id="Phobius"/>
    </source>
</evidence>
<feature type="transmembrane region" description="Helical" evidence="7">
    <location>
        <begin position="89"/>
        <end position="111"/>
    </location>
</feature>
<evidence type="ECO:0000256" key="5">
    <source>
        <dbReference type="ARBA" id="ARBA00022989"/>
    </source>
</evidence>
<dbReference type="InterPro" id="IPR050291">
    <property type="entry name" value="CDF_Transporter"/>
</dbReference>
<name>A0A3N0BIY6_9ACTN</name>
<dbReference type="SUPFAM" id="SSF160240">
    <property type="entry name" value="Cation efflux protein cytoplasmic domain-like"/>
    <property type="match status" value="1"/>
</dbReference>
<evidence type="ECO:0000313" key="10">
    <source>
        <dbReference type="EMBL" id="RNL48177.1"/>
    </source>
</evidence>
<sequence>MARSLTTKSPVSDRMRSIRRVLWGILFLNLAVAAAKYLYGTYSGSASMQADGIHSVFDSAGNVVGLVGIALAARPADEGHPYGHAKFETYASLVIGVLLLLAAFEVGSSAVGKLATQTYTAEVGPLSFAVMIGTLAVNLGVTVYERKQGKLLKSEILAADASHTLSDAMVSIGVIIGLALVSLGFPMADPIMALIVTVAILATAYDVFKHALATLSDHARIPEEDVRKAVMEVSGVQDAHRVRTRGTEGEIYVDLHVLVAPEMTVAAAHDLADEVEQSVRRRFENVVDVLVHVEPDDGHSE</sequence>
<dbReference type="Proteomes" id="UP000278632">
    <property type="component" value="Unassembled WGS sequence"/>
</dbReference>
<dbReference type="InterPro" id="IPR027470">
    <property type="entry name" value="Cation_efflux_CTD"/>
</dbReference>
<proteinExistence type="inferred from homology"/>
<comment type="caution">
    <text evidence="10">The sequence shown here is derived from an EMBL/GenBank/DDBJ whole genome shotgun (WGS) entry which is preliminary data.</text>
</comment>
<protein>
    <submittedName>
        <fullName evidence="10">Cation transporter</fullName>
    </submittedName>
</protein>
<gene>
    <name evidence="10" type="ORF">DMP08_03250</name>
</gene>
<dbReference type="GO" id="GO:0015086">
    <property type="term" value="F:cadmium ion transmembrane transporter activity"/>
    <property type="evidence" value="ECO:0007669"/>
    <property type="project" value="TreeGrafter"/>
</dbReference>
<dbReference type="RefSeq" id="WP_123191551.1">
    <property type="nucleotide sequence ID" value="NZ_QICD01000003.1"/>
</dbReference>
<keyword evidence="11" id="KW-1185">Reference proteome</keyword>
<dbReference type="AlphaFoldDB" id="A0A3N0BIY6"/>
<evidence type="ECO:0000313" key="11">
    <source>
        <dbReference type="Proteomes" id="UP000278632"/>
    </source>
</evidence>
<evidence type="ECO:0000256" key="6">
    <source>
        <dbReference type="ARBA" id="ARBA00023136"/>
    </source>
</evidence>
<evidence type="ECO:0000256" key="3">
    <source>
        <dbReference type="ARBA" id="ARBA00022448"/>
    </source>
</evidence>